<dbReference type="AlphaFoldDB" id="A0A0P6XVN7"/>
<name>A0A0P6XVN7_9CHLR</name>
<keyword evidence="2 3" id="KW-0450">Lipoyl</keyword>
<dbReference type="InterPro" id="IPR002930">
    <property type="entry name" value="GCV_H"/>
</dbReference>
<evidence type="ECO:0000256" key="4">
    <source>
        <dbReference type="PIRSR" id="PIRSR617453-50"/>
    </source>
</evidence>
<dbReference type="NCBIfam" id="NF002270">
    <property type="entry name" value="PRK01202.1"/>
    <property type="match status" value="1"/>
</dbReference>
<protein>
    <recommendedName>
        <fullName evidence="3">Glycine cleavage system H protein</fullName>
    </recommendedName>
</protein>
<dbReference type="RefSeq" id="WP_054521633.1">
    <property type="nucleotide sequence ID" value="NZ_LGKO01000004.1"/>
</dbReference>
<dbReference type="GO" id="GO:0019464">
    <property type="term" value="P:glycine decarboxylation via glycine cleavage system"/>
    <property type="evidence" value="ECO:0007669"/>
    <property type="project" value="UniProtKB-UniRule"/>
</dbReference>
<dbReference type="NCBIfam" id="TIGR00527">
    <property type="entry name" value="gcvH"/>
    <property type="match status" value="1"/>
</dbReference>
<dbReference type="HAMAP" id="MF_00272">
    <property type="entry name" value="GcvH"/>
    <property type="match status" value="1"/>
</dbReference>
<dbReference type="STRING" id="869279.SE15_08240"/>
<dbReference type="PANTHER" id="PTHR11715:SF3">
    <property type="entry name" value="GLYCINE CLEAVAGE SYSTEM H PROTEIN-RELATED"/>
    <property type="match status" value="1"/>
</dbReference>
<feature type="modified residue" description="N6-lipoyllysine" evidence="3 4">
    <location>
        <position position="64"/>
    </location>
</feature>
<dbReference type="EMBL" id="LGKO01000004">
    <property type="protein sequence ID" value="KPL83222.1"/>
    <property type="molecule type" value="Genomic_DNA"/>
</dbReference>
<sequence>MNIPSDLKYTTTDEWVKVEGNTAIVGVTDYAQSQLSDIVFFEFQVEIGDEVKKGGVIATLESVKAAADVNAPVSGKVIARNESLTEKFELVNSDPYGEAWMLKIEMSNPQELDTLMDATAYQKYCEEREH</sequence>
<comment type="subunit">
    <text evidence="3">The glycine cleavage system is composed of four proteins: P, T, L and H.</text>
</comment>
<dbReference type="PANTHER" id="PTHR11715">
    <property type="entry name" value="GLYCINE CLEAVAGE SYSTEM H PROTEIN"/>
    <property type="match status" value="1"/>
</dbReference>
<evidence type="ECO:0000256" key="3">
    <source>
        <dbReference type="HAMAP-Rule" id="MF_00272"/>
    </source>
</evidence>
<dbReference type="OrthoDB" id="9796712at2"/>
<evidence type="ECO:0000259" key="5">
    <source>
        <dbReference type="PROSITE" id="PS50968"/>
    </source>
</evidence>
<dbReference type="Gene3D" id="2.40.50.100">
    <property type="match status" value="1"/>
</dbReference>
<dbReference type="InterPro" id="IPR011053">
    <property type="entry name" value="Single_hybrid_motif"/>
</dbReference>
<reference evidence="6" key="1">
    <citation type="submission" date="2015-07" db="EMBL/GenBank/DDBJ databases">
        <title>Whole genome sequence of Thermanaerothrix daxensis DSM 23592.</title>
        <authorList>
            <person name="Hemp J."/>
            <person name="Ward L.M."/>
            <person name="Pace L.A."/>
            <person name="Fischer W.W."/>
        </authorList>
    </citation>
    <scope>NUCLEOTIDE SEQUENCE [LARGE SCALE GENOMIC DNA]</scope>
    <source>
        <strain evidence="6">GNS-1</strain>
    </source>
</reference>
<organism evidence="6 7">
    <name type="scientific">Thermanaerothrix daxensis</name>
    <dbReference type="NCBI Taxonomy" id="869279"/>
    <lineage>
        <taxon>Bacteria</taxon>
        <taxon>Bacillati</taxon>
        <taxon>Chloroflexota</taxon>
        <taxon>Anaerolineae</taxon>
        <taxon>Anaerolineales</taxon>
        <taxon>Anaerolineaceae</taxon>
        <taxon>Thermanaerothrix</taxon>
    </lineage>
</organism>
<dbReference type="GO" id="GO:0005960">
    <property type="term" value="C:glycine cleavage complex"/>
    <property type="evidence" value="ECO:0007669"/>
    <property type="project" value="InterPro"/>
</dbReference>
<dbReference type="CDD" id="cd06848">
    <property type="entry name" value="GCS_H"/>
    <property type="match status" value="1"/>
</dbReference>
<dbReference type="Proteomes" id="UP000050544">
    <property type="component" value="Unassembled WGS sequence"/>
</dbReference>
<comment type="caution">
    <text evidence="6">The sequence shown here is derived from an EMBL/GenBank/DDBJ whole genome shotgun (WGS) entry which is preliminary data.</text>
</comment>
<dbReference type="PATRIC" id="fig|869279.4.peg.2377"/>
<dbReference type="PROSITE" id="PS00189">
    <property type="entry name" value="LIPOYL"/>
    <property type="match status" value="1"/>
</dbReference>
<evidence type="ECO:0000256" key="1">
    <source>
        <dbReference type="ARBA" id="ARBA00009249"/>
    </source>
</evidence>
<dbReference type="GO" id="GO:0005737">
    <property type="term" value="C:cytoplasm"/>
    <property type="evidence" value="ECO:0007669"/>
    <property type="project" value="TreeGrafter"/>
</dbReference>
<proteinExistence type="inferred from homology"/>
<dbReference type="GO" id="GO:0009249">
    <property type="term" value="P:protein lipoylation"/>
    <property type="evidence" value="ECO:0007669"/>
    <property type="project" value="TreeGrafter"/>
</dbReference>
<dbReference type="SUPFAM" id="SSF51230">
    <property type="entry name" value="Single hybrid motif"/>
    <property type="match status" value="1"/>
</dbReference>
<dbReference type="InterPro" id="IPR017453">
    <property type="entry name" value="GCV_H_sub"/>
</dbReference>
<comment type="function">
    <text evidence="3">The glycine cleavage system catalyzes the degradation of glycine. The H protein shuttles the methylamine group of glycine from the P protein to the T protein.</text>
</comment>
<keyword evidence="7" id="KW-1185">Reference proteome</keyword>
<dbReference type="PROSITE" id="PS50968">
    <property type="entry name" value="BIOTINYL_LIPOYL"/>
    <property type="match status" value="1"/>
</dbReference>
<feature type="domain" description="Lipoyl-binding" evidence="5">
    <location>
        <begin position="22"/>
        <end position="105"/>
    </location>
</feature>
<dbReference type="InterPro" id="IPR000089">
    <property type="entry name" value="Biotin_lipoyl"/>
</dbReference>
<evidence type="ECO:0000313" key="7">
    <source>
        <dbReference type="Proteomes" id="UP000050544"/>
    </source>
</evidence>
<evidence type="ECO:0000313" key="6">
    <source>
        <dbReference type="EMBL" id="KPL83222.1"/>
    </source>
</evidence>
<dbReference type="Pfam" id="PF01597">
    <property type="entry name" value="GCV_H"/>
    <property type="match status" value="1"/>
</dbReference>
<accession>A0A0P6XVN7</accession>
<evidence type="ECO:0000256" key="2">
    <source>
        <dbReference type="ARBA" id="ARBA00022823"/>
    </source>
</evidence>
<gene>
    <name evidence="3" type="primary">gcvH</name>
    <name evidence="6" type="ORF">SE15_08240</name>
</gene>
<dbReference type="InterPro" id="IPR033753">
    <property type="entry name" value="GCV_H/Fam206"/>
</dbReference>
<comment type="similarity">
    <text evidence="1 3">Belongs to the GcvH family.</text>
</comment>
<dbReference type="InterPro" id="IPR003016">
    <property type="entry name" value="2-oxoA_DH_lipoyl-BS"/>
</dbReference>
<comment type="cofactor">
    <cofactor evidence="3">
        <name>(R)-lipoate</name>
        <dbReference type="ChEBI" id="CHEBI:83088"/>
    </cofactor>
    <text evidence="3">Binds 1 lipoyl cofactor covalently.</text>
</comment>